<name>A0A7R8WIF8_9CRUS</name>
<feature type="non-terminal residue" evidence="1">
    <location>
        <position position="1"/>
    </location>
</feature>
<sequence length="199" mass="22510">AYQGLDYRTYQGPDYHTNQVYSALDDRSPHAFSPPLRFPTSYFSRRSTFVPIFQRARPFRSQNDFAHNKPLFPKIASLRSNVAASLNMFNNRRQARYNFSVNCYASGTLVNYSATDSSGSFNADLELLHLRNSCELTLQVIVGPGDTLAVDVTAIVWGYIVSDPFAIFNRQKKYQAQLRSMRGTPTKVYPPGHQRKGPG</sequence>
<evidence type="ECO:0000313" key="1">
    <source>
        <dbReference type="EMBL" id="CAD7232337.1"/>
    </source>
</evidence>
<dbReference type="AlphaFoldDB" id="A0A7R8WIF8"/>
<reference evidence="1" key="1">
    <citation type="submission" date="2020-11" db="EMBL/GenBank/DDBJ databases">
        <authorList>
            <person name="Tran Van P."/>
        </authorList>
    </citation>
    <scope>NUCLEOTIDE SEQUENCE</scope>
</reference>
<gene>
    <name evidence="1" type="ORF">CTOB1V02_LOCUS10173</name>
</gene>
<protein>
    <submittedName>
        <fullName evidence="1">Uncharacterized protein</fullName>
    </submittedName>
</protein>
<proteinExistence type="predicted"/>
<organism evidence="1">
    <name type="scientific">Cyprideis torosa</name>
    <dbReference type="NCBI Taxonomy" id="163714"/>
    <lineage>
        <taxon>Eukaryota</taxon>
        <taxon>Metazoa</taxon>
        <taxon>Ecdysozoa</taxon>
        <taxon>Arthropoda</taxon>
        <taxon>Crustacea</taxon>
        <taxon>Oligostraca</taxon>
        <taxon>Ostracoda</taxon>
        <taxon>Podocopa</taxon>
        <taxon>Podocopida</taxon>
        <taxon>Cytherocopina</taxon>
        <taxon>Cytheroidea</taxon>
        <taxon>Cytherideidae</taxon>
        <taxon>Cyprideis</taxon>
    </lineage>
</organism>
<accession>A0A7R8WIF8</accession>
<dbReference type="EMBL" id="OB664548">
    <property type="protein sequence ID" value="CAD7232337.1"/>
    <property type="molecule type" value="Genomic_DNA"/>
</dbReference>